<dbReference type="PANTHER" id="PTHR36182:SF1">
    <property type="entry name" value="PROTEIN, PUTATIVE (AFU_ORTHOLOGUE AFUA_6G10930)-RELATED"/>
    <property type="match status" value="1"/>
</dbReference>
<reference evidence="3" key="1">
    <citation type="submission" date="2022-07" db="EMBL/GenBank/DDBJ databases">
        <title>Phylogenomic reconstructions and comparative analyses of Kickxellomycotina fungi.</title>
        <authorList>
            <person name="Reynolds N.K."/>
            <person name="Stajich J.E."/>
            <person name="Barry K."/>
            <person name="Grigoriev I.V."/>
            <person name="Crous P."/>
            <person name="Smith M.E."/>
        </authorList>
    </citation>
    <scope>NUCLEOTIDE SEQUENCE</scope>
    <source>
        <strain evidence="3">RSA 476</strain>
    </source>
</reference>
<feature type="chain" id="PRO_5040911355" description="Chitin-binding type-4 domain-containing protein" evidence="2">
    <location>
        <begin position="20"/>
        <end position="753"/>
    </location>
</feature>
<evidence type="ECO:0000313" key="3">
    <source>
        <dbReference type="EMBL" id="KAJ2864666.1"/>
    </source>
</evidence>
<proteinExistence type="predicted"/>
<feature type="region of interest" description="Disordered" evidence="1">
    <location>
        <begin position="589"/>
        <end position="617"/>
    </location>
</feature>
<gene>
    <name evidence="3" type="ORF">GGH94_002756</name>
</gene>
<accession>A0A9W8IIS0</accession>
<dbReference type="PANTHER" id="PTHR36182">
    <property type="entry name" value="PROTEIN, PUTATIVE (AFU_ORTHOLOGUE AFUA_6G10930)-RELATED"/>
    <property type="match status" value="1"/>
</dbReference>
<dbReference type="Proteomes" id="UP001140074">
    <property type="component" value="Unassembled WGS sequence"/>
</dbReference>
<keyword evidence="4" id="KW-1185">Reference proteome</keyword>
<feature type="compositionally biased region" description="Gly residues" evidence="1">
    <location>
        <begin position="592"/>
        <end position="605"/>
    </location>
</feature>
<evidence type="ECO:0000256" key="2">
    <source>
        <dbReference type="SAM" id="SignalP"/>
    </source>
</evidence>
<dbReference type="AlphaFoldDB" id="A0A9W8IIS0"/>
<sequence length="753" mass="77567">MKYSVIVTCIAVLAGLTAGHVSVISPCPRYSPVGENCPALPAGESLDIAEKAINGPISSVQLGGTMPLCRHTTPYATPSATWTAGQSVTIKFNPSAAIHSGGNCEFSMSYDNGKTFAVIHRELRYCFVGSKPASLTNTATILSYTFNLPADLPSSDKAVFAWSWVNASGNREFYMNCADVAIKGGSSKSYTGPQMVVANYPGYPTIPEFNGNYETGMEHYTGAKNITVSPSGDSQPPASPNLPYATATAPVPSAPPVASPTLAYSTRPMPASYSAPVSSAPPVASPTYAAGNGNIPHDAKTGSSGSCSPGAMQCSGAGYSVCVGGAWSQKYNCGMCKCAKPAVWTDRDLREMEDRSEFNPKMPIPRAPQYPLSYILLMLVKILSAAALVVASVSAHMAVISPCPRYSPNGQNCPALPAGQSLDYSMSSPLGANEPLCKHTVPFPSPSATWTAGQSVTVTFAPGGAPHGGGHCEFSLSYDGGNTFVVVYQVLGHCFGADQGTRQYTFGLPAGLPGSDKVVFAWTWVNAIGNREFYMNCADVAIKGGSAPYTGKQMTIANHNGYPTIPEFSGNFDTGAKYYNNATTITVSGNGSSSGGSGSGSGGQYGDIPNTPVAHNPASTVAYSSPVSVAPSAVETLTVAPPAYTTVLTASATPAGAYSNTPAVLSTPPVVYSTAPQPTTTPGPVVPTALPVPYSTSPVNAAPEGSCSGSALRCSPSGNGYQFCLYGSWSPTYSCAPGTACKASGSSIACDWP</sequence>
<evidence type="ECO:0000313" key="4">
    <source>
        <dbReference type="Proteomes" id="UP001140074"/>
    </source>
</evidence>
<organism evidence="3 4">
    <name type="scientific">Coemansia aciculifera</name>
    <dbReference type="NCBI Taxonomy" id="417176"/>
    <lineage>
        <taxon>Eukaryota</taxon>
        <taxon>Fungi</taxon>
        <taxon>Fungi incertae sedis</taxon>
        <taxon>Zoopagomycota</taxon>
        <taxon>Kickxellomycotina</taxon>
        <taxon>Kickxellomycetes</taxon>
        <taxon>Kickxellales</taxon>
        <taxon>Kickxellaceae</taxon>
        <taxon>Coemansia</taxon>
    </lineage>
</organism>
<dbReference type="Gene3D" id="2.70.50.70">
    <property type="match status" value="2"/>
</dbReference>
<protein>
    <recommendedName>
        <fullName evidence="5">Chitin-binding type-4 domain-containing protein</fullName>
    </recommendedName>
</protein>
<name>A0A9W8IIS0_9FUNG</name>
<evidence type="ECO:0000256" key="1">
    <source>
        <dbReference type="SAM" id="MobiDB-lite"/>
    </source>
</evidence>
<dbReference type="EMBL" id="JANBUY010000081">
    <property type="protein sequence ID" value="KAJ2864666.1"/>
    <property type="molecule type" value="Genomic_DNA"/>
</dbReference>
<keyword evidence="2" id="KW-0732">Signal</keyword>
<evidence type="ECO:0008006" key="5">
    <source>
        <dbReference type="Google" id="ProtNLM"/>
    </source>
</evidence>
<feature type="signal peptide" evidence="2">
    <location>
        <begin position="1"/>
        <end position="19"/>
    </location>
</feature>
<feature type="region of interest" description="Disordered" evidence="1">
    <location>
        <begin position="225"/>
        <end position="253"/>
    </location>
</feature>
<feature type="compositionally biased region" description="Polar residues" evidence="1">
    <location>
        <begin position="225"/>
        <end position="236"/>
    </location>
</feature>
<comment type="caution">
    <text evidence="3">The sequence shown here is derived from an EMBL/GenBank/DDBJ whole genome shotgun (WGS) entry which is preliminary data.</text>
</comment>